<gene>
    <name evidence="1" type="ORF">F5144DRAFT_645099</name>
</gene>
<keyword evidence="2" id="KW-1185">Reference proteome</keyword>
<comment type="caution">
    <text evidence="1">The sequence shown here is derived from an EMBL/GenBank/DDBJ whole genome shotgun (WGS) entry which is preliminary data.</text>
</comment>
<dbReference type="EMBL" id="JAGIZQ010000003">
    <property type="protein sequence ID" value="KAH6636266.1"/>
    <property type="molecule type" value="Genomic_DNA"/>
</dbReference>
<organism evidence="1 2">
    <name type="scientific">Chaetomium tenue</name>
    <dbReference type="NCBI Taxonomy" id="1854479"/>
    <lineage>
        <taxon>Eukaryota</taxon>
        <taxon>Fungi</taxon>
        <taxon>Dikarya</taxon>
        <taxon>Ascomycota</taxon>
        <taxon>Pezizomycotina</taxon>
        <taxon>Sordariomycetes</taxon>
        <taxon>Sordariomycetidae</taxon>
        <taxon>Sordariales</taxon>
        <taxon>Chaetomiaceae</taxon>
        <taxon>Chaetomium</taxon>
    </lineage>
</organism>
<evidence type="ECO:0000313" key="1">
    <source>
        <dbReference type="EMBL" id="KAH6636266.1"/>
    </source>
</evidence>
<dbReference type="Proteomes" id="UP000724584">
    <property type="component" value="Unassembled WGS sequence"/>
</dbReference>
<protein>
    <submittedName>
        <fullName evidence="1">Uncharacterized protein</fullName>
    </submittedName>
</protein>
<sequence length="996" mass="110441">MNDPDPTSVMKLVQLQELIVGESPSKSEGGIQTGFRILSSVKKAFALAKTVPEIAEWVKSCDKLQAQTSPRPSVVGVVGSTGAGKSSVINAVLNEECLVPTSCMRACTAVITEISYNYSEQEDQKYCAEIHFVAKEDWIRELRVMLADIIDGQDGLGTELTNSDSETAVAYHKMRAVYPFLKSEGLNKGTFDIEELVTHPSVKGLLGTVKQVASSTSKEFLGLLKRFIDSKEKAGGGEKKSDEMEYWPLIKVVKVFVRSPILESGLVLVDLPGVHDSNAARSAVAAKYIERCSGLWVVAPITRAVDDKVAQNLLGGAFKRQLQFDGNYSSISVICSKADDLSVTEILKLLPEEAEATQLHARTMLLETSRDELQETSDSLKRRLSELNSEIEQGQTDINNLRSALDYPGDEDDPILFSPGGSRKRPTREAASKATKRIRPEKEHITREKARQQLRESESRQAELLTERKELRRLGSSTQKDLKEVKTETRSLKSETKQACIRYRNNYSRPTIQAQFAEGIRELDHENAADDEDNFNPHDLRRDYSDIAKKLPVFCVSSKAYQKISGRLENDERVAGFSRLEDTEVPALQRHALGIVQEARAATGRRFLNELSHFLTSLHLQVVQSDQPLKLADNMREKELQSLAKAVGDLQTELVSAILQSFVNSRKVVDSYISRKFDFAAREASEAAIPTVNSWISHRTNGGLAYETFRATCVRDGAFKKRSLDFNAALADPMTKRFPRAWEYVFSVALPQNSDTLAEALGKSLRSFRLRMDKRPELKKAPSFDLVTRQAENLEIHLKDIMEIKDMVRTGQKQANRLFIPAIGSAMAGAYMHCVGQRGIGCFKRMKAHMVAHVNNVRGTMFKAATDNVESALKHTLEEAELEMIRKVGEVIGLVNNGYSSLLANRDIFRALSSSRDEIQDLLSQVDQQFEQVLRPTAHENTAIMDVDFEVSATTSDPGTSLMASGGGCEVPVAASTDRASSGAIAGNLQIKEEPL</sequence>
<evidence type="ECO:0000313" key="2">
    <source>
        <dbReference type="Proteomes" id="UP000724584"/>
    </source>
</evidence>
<reference evidence="1 2" key="1">
    <citation type="journal article" date="2021" name="Nat. Commun.">
        <title>Genetic determinants of endophytism in the Arabidopsis root mycobiome.</title>
        <authorList>
            <person name="Mesny F."/>
            <person name="Miyauchi S."/>
            <person name="Thiergart T."/>
            <person name="Pickel B."/>
            <person name="Atanasova L."/>
            <person name="Karlsson M."/>
            <person name="Huettel B."/>
            <person name="Barry K.W."/>
            <person name="Haridas S."/>
            <person name="Chen C."/>
            <person name="Bauer D."/>
            <person name="Andreopoulos W."/>
            <person name="Pangilinan J."/>
            <person name="LaButti K."/>
            <person name="Riley R."/>
            <person name="Lipzen A."/>
            <person name="Clum A."/>
            <person name="Drula E."/>
            <person name="Henrissat B."/>
            <person name="Kohler A."/>
            <person name="Grigoriev I.V."/>
            <person name="Martin F.M."/>
            <person name="Hacquard S."/>
        </authorList>
    </citation>
    <scope>NUCLEOTIDE SEQUENCE [LARGE SCALE GENOMIC DNA]</scope>
    <source>
        <strain evidence="1 2">MPI-SDFR-AT-0079</strain>
    </source>
</reference>
<accession>A0ACB7PBP4</accession>
<name>A0ACB7PBP4_9PEZI</name>
<proteinExistence type="predicted"/>